<proteinExistence type="inferred from homology"/>
<dbReference type="AlphaFoldDB" id="A0A0V1ME91"/>
<dbReference type="Gene3D" id="2.60.120.260">
    <property type="entry name" value="Galactose-binding domain-like"/>
    <property type="match status" value="1"/>
</dbReference>
<dbReference type="GO" id="GO:0048680">
    <property type="term" value="P:positive regulation of axon regeneration"/>
    <property type="evidence" value="ECO:0007669"/>
    <property type="project" value="UniProtKB-ARBA"/>
</dbReference>
<dbReference type="SMART" id="SM00219">
    <property type="entry name" value="TyrKc"/>
    <property type="match status" value="1"/>
</dbReference>
<dbReference type="InterPro" id="IPR011009">
    <property type="entry name" value="Kinase-like_dom_sf"/>
</dbReference>
<evidence type="ECO:0000256" key="13">
    <source>
        <dbReference type="ARBA" id="ARBA00023157"/>
    </source>
</evidence>
<evidence type="ECO:0000256" key="2">
    <source>
        <dbReference type="ARBA" id="ARBA00011902"/>
    </source>
</evidence>
<evidence type="ECO:0000256" key="11">
    <source>
        <dbReference type="ARBA" id="ARBA00023136"/>
    </source>
</evidence>
<accession>A0A0V1ME91</accession>
<evidence type="ECO:0000313" key="24">
    <source>
        <dbReference type="Proteomes" id="UP000054843"/>
    </source>
</evidence>
<dbReference type="InterPro" id="IPR020635">
    <property type="entry name" value="Tyr_kinase_cat_dom"/>
</dbReference>
<comment type="similarity">
    <text evidence="17">Belongs to the protein kinase superfamily. Tyr protein kinase family. Insulin receptor subfamily.</text>
</comment>
<comment type="catalytic activity">
    <reaction evidence="16">
        <text>L-tyrosyl-[protein] + ATP = O-phospho-L-tyrosyl-[protein] + ADP + H(+)</text>
        <dbReference type="Rhea" id="RHEA:10596"/>
        <dbReference type="Rhea" id="RHEA-COMP:10136"/>
        <dbReference type="Rhea" id="RHEA-COMP:20101"/>
        <dbReference type="ChEBI" id="CHEBI:15378"/>
        <dbReference type="ChEBI" id="CHEBI:30616"/>
        <dbReference type="ChEBI" id="CHEBI:46858"/>
        <dbReference type="ChEBI" id="CHEBI:61978"/>
        <dbReference type="ChEBI" id="CHEBI:456216"/>
        <dbReference type="EC" id="2.7.10.1"/>
    </reaction>
</comment>
<comment type="subcellular location">
    <subcellularLocation>
        <location evidence="1">Cell membrane</location>
        <topology evidence="1">Single-pass type I membrane protein</topology>
    </subcellularLocation>
</comment>
<evidence type="ECO:0000256" key="7">
    <source>
        <dbReference type="ARBA" id="ARBA00022741"/>
    </source>
</evidence>
<keyword evidence="12" id="KW-0829">Tyrosine-protein kinase</keyword>
<feature type="region of interest" description="Disordered" evidence="19">
    <location>
        <begin position="603"/>
        <end position="622"/>
    </location>
</feature>
<evidence type="ECO:0000256" key="18">
    <source>
        <dbReference type="PROSITE-ProRule" id="PRU10141"/>
    </source>
</evidence>
<evidence type="ECO:0000259" key="21">
    <source>
        <dbReference type="PROSITE" id="PS50011"/>
    </source>
</evidence>
<name>A0A0V1ME91_9BILA</name>
<dbReference type="GO" id="GO:0038062">
    <property type="term" value="F:protein tyrosine kinase collagen receptor activity"/>
    <property type="evidence" value="ECO:0007669"/>
    <property type="project" value="TreeGrafter"/>
</dbReference>
<dbReference type="PROSITE" id="PS50011">
    <property type="entry name" value="PROTEIN_KINASE_DOM"/>
    <property type="match status" value="1"/>
</dbReference>
<keyword evidence="14 23" id="KW-0675">Receptor</keyword>
<sequence length="1018" mass="115117">MAAPLKHKHALPNSHCCDTGLGTLGCFSSNNNNSKYDCMDALPLCYEKVQFAWSSAMITITKIFGACSSGIVSQLCSFNILLLLETFRLCLALDLGGCYDALGMESGAILDQDISASSSFDEASVGAQYARIRTDNAGGAWCPRTQIDETQYEYLEVNLQQLHVLTAVETQGRFGGGHGKEYPLHYILEYWRPGRGDQWIRYKDQQRNELIKANFDTNTAVKIILDSPVIASRVRFVPFSKYPRTVCMRLELYGCKYQEGVVAYSVPQGDFDENTDFTDKTYDGVQDTNGVLRHGVGQLTDGHIGGADDFTNVANQYKLSSSTYPWVGWKSSGPGSTIEMVFSFDQLRNFSAVSIHVSDAHNSFSKLSVLFSFDGRRFLEVQNEALRPDPNSSKRASGWLVVPTRPRVAQFVKLSFELSSKMLLISEIQFASDVLVENITDHVKVFASNRHSSESGKEFQVDETAVNNFVIAPVGALSVEYIFLIVGILSGCFIFVVVIALLAVRQRQRKLSSPAYSGLKSPQRPEHIIVDLKTGQMKVLSDEESWAPYFGHDKTANMRSNFYVIDSENCTLSKVVDFSLPAKQPPSHHHPCHSTELLQSESFSTSPLLPNKKNSSSSDDCSSPCAASTCVPSNENSVKPAKACSATVPRPNSLHSDYDNPSLHYASSDVKVLVSCDPRPYRGTQLAIMPRYRLVRLSDFRVLEKIGEGQYGEVHLCVWSEGNDDHQLVALKCLRSGTMNNVREAFQREFDVLAKLSDRNLVHILGINMEEDPWFMVMEYLCHGNLNHFLRSMEEKLLNYGTLVYMATQIASGMKYLENLNFVHRDLATRNCLVGDRYFVKIGDFGMTQSEFSRDYVQVEDNYVVPVRWMPWESLFKKEFSTKSDVWSFAVLLWEILNHGASYPYENLTDEEIIENVRRVFHQDDRAIYLPQPAICCKEMYSLMLECWQRNQSRRPTFREIHLFLLRKNLGYSPLASETTTTTQQASFYGPHRSNKHERLIKFDYFGVIKSKLRNKFY</sequence>
<dbReference type="InterPro" id="IPR008266">
    <property type="entry name" value="Tyr_kinase_AS"/>
</dbReference>
<evidence type="ECO:0000256" key="16">
    <source>
        <dbReference type="ARBA" id="ARBA00051243"/>
    </source>
</evidence>
<feature type="binding site" evidence="18">
    <location>
        <position position="732"/>
    </location>
    <ligand>
        <name>ATP</name>
        <dbReference type="ChEBI" id="CHEBI:30616"/>
    </ligand>
</feature>
<keyword evidence="3" id="KW-1003">Cell membrane</keyword>
<evidence type="ECO:0000259" key="22">
    <source>
        <dbReference type="PROSITE" id="PS50022"/>
    </source>
</evidence>
<dbReference type="Pfam" id="PF07714">
    <property type="entry name" value="PK_Tyr_Ser-Thr"/>
    <property type="match status" value="1"/>
</dbReference>
<gene>
    <name evidence="23" type="primary">DDR2</name>
    <name evidence="23" type="ORF">T10_12027</name>
</gene>
<dbReference type="InterPro" id="IPR008979">
    <property type="entry name" value="Galactose-bd-like_sf"/>
</dbReference>
<keyword evidence="9 18" id="KW-0067">ATP-binding</keyword>
<dbReference type="InterPro" id="IPR050122">
    <property type="entry name" value="RTK"/>
</dbReference>
<dbReference type="GO" id="GO:0051897">
    <property type="term" value="P:positive regulation of phosphatidylinositol 3-kinase/protein kinase B signal transduction"/>
    <property type="evidence" value="ECO:0007669"/>
    <property type="project" value="TreeGrafter"/>
</dbReference>
<organism evidence="23 24">
    <name type="scientific">Trichinella papuae</name>
    <dbReference type="NCBI Taxonomy" id="268474"/>
    <lineage>
        <taxon>Eukaryota</taxon>
        <taxon>Metazoa</taxon>
        <taxon>Ecdysozoa</taxon>
        <taxon>Nematoda</taxon>
        <taxon>Enoplea</taxon>
        <taxon>Dorylaimia</taxon>
        <taxon>Trichinellida</taxon>
        <taxon>Trichinellidae</taxon>
        <taxon>Trichinella</taxon>
    </lineage>
</organism>
<keyword evidence="15" id="KW-0325">Glycoprotein</keyword>
<keyword evidence="13" id="KW-1015">Disulfide bond</keyword>
<evidence type="ECO:0000256" key="4">
    <source>
        <dbReference type="ARBA" id="ARBA00022679"/>
    </source>
</evidence>
<evidence type="ECO:0000256" key="14">
    <source>
        <dbReference type="ARBA" id="ARBA00023170"/>
    </source>
</evidence>
<dbReference type="FunFam" id="1.10.510.10:FF:001512">
    <property type="entry name" value="Receptor tyrosine-protein kinase erbB-2"/>
    <property type="match status" value="1"/>
</dbReference>
<dbReference type="OrthoDB" id="6071166at2759"/>
<dbReference type="PANTHER" id="PTHR24416:SF580">
    <property type="entry name" value="DISCOIDIN DOMAIN RECEPTOR, ISOFORM F"/>
    <property type="match status" value="1"/>
</dbReference>
<dbReference type="GO" id="GO:0005886">
    <property type="term" value="C:plasma membrane"/>
    <property type="evidence" value="ECO:0007669"/>
    <property type="project" value="UniProtKB-SubCell"/>
</dbReference>
<evidence type="ECO:0000256" key="19">
    <source>
        <dbReference type="SAM" id="MobiDB-lite"/>
    </source>
</evidence>
<feature type="domain" description="Protein kinase" evidence="21">
    <location>
        <begin position="700"/>
        <end position="965"/>
    </location>
</feature>
<dbReference type="SMART" id="SM00231">
    <property type="entry name" value="FA58C"/>
    <property type="match status" value="1"/>
</dbReference>
<feature type="domain" description="F5/8 type C" evidence="22">
    <location>
        <begin position="98"/>
        <end position="255"/>
    </location>
</feature>
<comment type="caution">
    <text evidence="23">The sequence shown here is derived from an EMBL/GenBank/DDBJ whole genome shotgun (WGS) entry which is preliminary data.</text>
</comment>
<dbReference type="InterPro" id="IPR000421">
    <property type="entry name" value="FA58C"/>
</dbReference>
<feature type="transmembrane region" description="Helical" evidence="20">
    <location>
        <begin position="481"/>
        <end position="504"/>
    </location>
</feature>
<feature type="compositionally biased region" description="Low complexity" evidence="19">
    <location>
        <begin position="606"/>
        <end position="622"/>
    </location>
</feature>
<dbReference type="Proteomes" id="UP000054843">
    <property type="component" value="Unassembled WGS sequence"/>
</dbReference>
<dbReference type="PROSITE" id="PS00107">
    <property type="entry name" value="PROTEIN_KINASE_ATP"/>
    <property type="match status" value="1"/>
</dbReference>
<keyword evidence="5 20" id="KW-0812">Transmembrane</keyword>
<evidence type="ECO:0000256" key="5">
    <source>
        <dbReference type="ARBA" id="ARBA00022692"/>
    </source>
</evidence>
<dbReference type="EMBL" id="JYDO01000121">
    <property type="protein sequence ID" value="KRZ70073.1"/>
    <property type="molecule type" value="Genomic_DNA"/>
</dbReference>
<dbReference type="PROSITE" id="PS01286">
    <property type="entry name" value="FA58C_2"/>
    <property type="match status" value="1"/>
</dbReference>
<dbReference type="FunFam" id="2.60.120.260:FF:000007">
    <property type="entry name" value="Discoidin domain receptor tyrosine kinase 1"/>
    <property type="match status" value="1"/>
</dbReference>
<evidence type="ECO:0000256" key="10">
    <source>
        <dbReference type="ARBA" id="ARBA00022989"/>
    </source>
</evidence>
<dbReference type="InterPro" id="IPR000719">
    <property type="entry name" value="Prot_kinase_dom"/>
</dbReference>
<dbReference type="PROSITE" id="PS01285">
    <property type="entry name" value="FA58C_1"/>
    <property type="match status" value="1"/>
</dbReference>
<dbReference type="PANTHER" id="PTHR24416">
    <property type="entry name" value="TYROSINE-PROTEIN KINASE RECEPTOR"/>
    <property type="match status" value="1"/>
</dbReference>
<keyword evidence="4" id="KW-0808">Transferase</keyword>
<dbReference type="SUPFAM" id="SSF49785">
    <property type="entry name" value="Galactose-binding domain-like"/>
    <property type="match status" value="1"/>
</dbReference>
<evidence type="ECO:0000256" key="6">
    <source>
        <dbReference type="ARBA" id="ARBA00022729"/>
    </source>
</evidence>
<keyword evidence="10 20" id="KW-1133">Transmembrane helix</keyword>
<keyword evidence="11 20" id="KW-0472">Membrane</keyword>
<evidence type="ECO:0000256" key="8">
    <source>
        <dbReference type="ARBA" id="ARBA00022777"/>
    </source>
</evidence>
<protein>
    <recommendedName>
        <fullName evidence="2">receptor protein-tyrosine kinase</fullName>
        <ecNumber evidence="2">2.7.10.1</ecNumber>
    </recommendedName>
</protein>
<dbReference type="CDD" id="cd00057">
    <property type="entry name" value="FA58C"/>
    <property type="match status" value="1"/>
</dbReference>
<dbReference type="PRINTS" id="PR00109">
    <property type="entry name" value="TYRKINASE"/>
</dbReference>
<evidence type="ECO:0000256" key="17">
    <source>
        <dbReference type="ARBA" id="ARBA00061639"/>
    </source>
</evidence>
<evidence type="ECO:0000313" key="23">
    <source>
        <dbReference type="EMBL" id="KRZ70073.1"/>
    </source>
</evidence>
<dbReference type="Pfam" id="PF21114">
    <property type="entry name" value="DDR1-2_DS-like"/>
    <property type="match status" value="1"/>
</dbReference>
<evidence type="ECO:0000256" key="15">
    <source>
        <dbReference type="ARBA" id="ARBA00023180"/>
    </source>
</evidence>
<dbReference type="Gene3D" id="2.60.120.1190">
    <property type="match status" value="1"/>
</dbReference>
<dbReference type="InterPro" id="IPR048525">
    <property type="entry name" value="DDR1-2_DS-like"/>
</dbReference>
<keyword evidence="24" id="KW-1185">Reference proteome</keyword>
<dbReference type="PROSITE" id="PS00109">
    <property type="entry name" value="PROTEIN_KINASE_TYR"/>
    <property type="match status" value="1"/>
</dbReference>
<dbReference type="GO" id="GO:0043235">
    <property type="term" value="C:receptor complex"/>
    <property type="evidence" value="ECO:0007669"/>
    <property type="project" value="TreeGrafter"/>
</dbReference>
<evidence type="ECO:0000256" key="12">
    <source>
        <dbReference type="ARBA" id="ARBA00023137"/>
    </source>
</evidence>
<evidence type="ECO:0000256" key="1">
    <source>
        <dbReference type="ARBA" id="ARBA00004251"/>
    </source>
</evidence>
<evidence type="ECO:0000256" key="20">
    <source>
        <dbReference type="SAM" id="Phobius"/>
    </source>
</evidence>
<keyword evidence="6" id="KW-0732">Signal</keyword>
<dbReference type="GO" id="GO:0005524">
    <property type="term" value="F:ATP binding"/>
    <property type="evidence" value="ECO:0007669"/>
    <property type="project" value="UniProtKB-UniRule"/>
</dbReference>
<dbReference type="Gene3D" id="1.10.510.10">
    <property type="entry name" value="Transferase(Phosphotransferase) domain 1"/>
    <property type="match status" value="1"/>
</dbReference>
<keyword evidence="8" id="KW-0418">Kinase</keyword>
<dbReference type="PROSITE" id="PS50022">
    <property type="entry name" value="FA58C_3"/>
    <property type="match status" value="1"/>
</dbReference>
<dbReference type="Gene3D" id="3.30.200.20">
    <property type="entry name" value="Phosphorylase Kinase, domain 1"/>
    <property type="match status" value="1"/>
</dbReference>
<dbReference type="Pfam" id="PF00754">
    <property type="entry name" value="F5_F8_type_C"/>
    <property type="match status" value="1"/>
</dbReference>
<dbReference type="GO" id="GO:0008045">
    <property type="term" value="P:motor neuron axon guidance"/>
    <property type="evidence" value="ECO:0007669"/>
    <property type="project" value="UniProtKB-ARBA"/>
</dbReference>
<reference evidence="23 24" key="1">
    <citation type="submission" date="2015-01" db="EMBL/GenBank/DDBJ databases">
        <title>Evolution of Trichinella species and genotypes.</title>
        <authorList>
            <person name="Korhonen P.K."/>
            <person name="Edoardo P."/>
            <person name="Giuseppe L.R."/>
            <person name="Gasser R.B."/>
        </authorList>
    </citation>
    <scope>NUCLEOTIDE SEQUENCE [LARGE SCALE GENOMIC DNA]</scope>
    <source>
        <strain evidence="23">ISS1980</strain>
    </source>
</reference>
<dbReference type="InterPro" id="IPR001245">
    <property type="entry name" value="Ser-Thr/Tyr_kinase_cat_dom"/>
</dbReference>
<keyword evidence="7 18" id="KW-0547">Nucleotide-binding</keyword>
<dbReference type="GO" id="GO:0005518">
    <property type="term" value="F:collagen binding"/>
    <property type="evidence" value="ECO:0007669"/>
    <property type="project" value="TreeGrafter"/>
</dbReference>
<dbReference type="EC" id="2.7.10.1" evidence="2"/>
<dbReference type="SUPFAM" id="SSF56112">
    <property type="entry name" value="Protein kinase-like (PK-like)"/>
    <property type="match status" value="1"/>
</dbReference>
<evidence type="ECO:0000256" key="9">
    <source>
        <dbReference type="ARBA" id="ARBA00022840"/>
    </source>
</evidence>
<evidence type="ECO:0000256" key="3">
    <source>
        <dbReference type="ARBA" id="ARBA00022475"/>
    </source>
</evidence>
<dbReference type="InterPro" id="IPR017441">
    <property type="entry name" value="Protein_kinase_ATP_BS"/>
</dbReference>